<dbReference type="NCBIfam" id="TIGR03661">
    <property type="entry name" value="T1SS_VCA0849"/>
    <property type="match status" value="2"/>
</dbReference>
<dbReference type="PRINTS" id="PR00313">
    <property type="entry name" value="CABNDNGRPT"/>
</dbReference>
<dbReference type="GO" id="GO:0005509">
    <property type="term" value="F:calcium ion binding"/>
    <property type="evidence" value="ECO:0007669"/>
    <property type="project" value="InterPro"/>
</dbReference>
<dbReference type="RefSeq" id="WP_102110731.1">
    <property type="nucleotide sequence ID" value="NZ_BMGN01000005.1"/>
</dbReference>
<comment type="subcellular location">
    <subcellularLocation>
        <location evidence="1">Secreted</location>
    </subcellularLocation>
</comment>
<organism evidence="4 5">
    <name type="scientific">Niveispirillum cyanobacteriorum</name>
    <dbReference type="NCBI Taxonomy" id="1612173"/>
    <lineage>
        <taxon>Bacteria</taxon>
        <taxon>Pseudomonadati</taxon>
        <taxon>Pseudomonadota</taxon>
        <taxon>Alphaproteobacteria</taxon>
        <taxon>Rhodospirillales</taxon>
        <taxon>Azospirillaceae</taxon>
        <taxon>Niveispirillum</taxon>
    </lineage>
</organism>
<dbReference type="InterPro" id="IPR050557">
    <property type="entry name" value="RTX_toxin/Mannuronan_C5-epim"/>
</dbReference>
<feature type="region of interest" description="Disordered" evidence="3">
    <location>
        <begin position="1"/>
        <end position="22"/>
    </location>
</feature>
<dbReference type="PANTHER" id="PTHR38340">
    <property type="entry name" value="S-LAYER PROTEIN"/>
    <property type="match status" value="1"/>
</dbReference>
<dbReference type="KEGG" id="ncb:C0V82_00965"/>
<dbReference type="PROSITE" id="PS00330">
    <property type="entry name" value="HEMOLYSIN_CALCIUM"/>
    <property type="match status" value="5"/>
</dbReference>
<dbReference type="SUPFAM" id="SSF51120">
    <property type="entry name" value="beta-Roll"/>
    <property type="match status" value="7"/>
</dbReference>
<dbReference type="InterPro" id="IPR011049">
    <property type="entry name" value="Serralysin-like_metalloprot_C"/>
</dbReference>
<dbReference type="Pfam" id="PF00353">
    <property type="entry name" value="HemolysinCabind"/>
    <property type="match status" value="11"/>
</dbReference>
<proteinExistence type="predicted"/>
<evidence type="ECO:0000256" key="1">
    <source>
        <dbReference type="ARBA" id="ARBA00004613"/>
    </source>
</evidence>
<gene>
    <name evidence="4" type="ORF">C0V82_00965</name>
</gene>
<dbReference type="InterPro" id="IPR018511">
    <property type="entry name" value="Hemolysin-typ_Ca-bd_CS"/>
</dbReference>
<feature type="region of interest" description="Disordered" evidence="3">
    <location>
        <begin position="283"/>
        <end position="306"/>
    </location>
</feature>
<evidence type="ECO:0000313" key="5">
    <source>
        <dbReference type="Proteomes" id="UP000234752"/>
    </source>
</evidence>
<protein>
    <submittedName>
        <fullName evidence="4">Uncharacterized protein</fullName>
    </submittedName>
</protein>
<evidence type="ECO:0000256" key="3">
    <source>
        <dbReference type="SAM" id="MobiDB-lite"/>
    </source>
</evidence>
<dbReference type="AlphaFoldDB" id="A0A2K9N754"/>
<accession>A0A2K9N754</accession>
<dbReference type="EMBL" id="CP025611">
    <property type="protein sequence ID" value="AUN28978.1"/>
    <property type="molecule type" value="Genomic_DNA"/>
</dbReference>
<reference evidence="4 5" key="1">
    <citation type="submission" date="2017-12" db="EMBL/GenBank/DDBJ databases">
        <title>Genomes of bacteria within cyanobacterial aggregates.</title>
        <authorList>
            <person name="Cai H."/>
        </authorList>
    </citation>
    <scope>NUCLEOTIDE SEQUENCE [LARGE SCALE GENOMIC DNA]</scope>
    <source>
        <strain evidence="4 5">TH16</strain>
    </source>
</reference>
<dbReference type="InterPro" id="IPR019960">
    <property type="entry name" value="T1SS_VCA0849"/>
</dbReference>
<keyword evidence="2" id="KW-0964">Secreted</keyword>
<sequence>MAAGEIKTGTIQDDTIMGGNLDDTITGVSGNDSLSGGDGNDSLTGGAGYDTLDGGAGDDRIDLTSAAFGDIDLAYGGAGNDTITSSLGEEQIDGGAGDDVLTAQRGTIVGGTGADTITLSDGIASGGSGRDRFVIGALGNPDQGQEWSVTLTDFAVGALGDSLDLTSILPSLQGYTGGNPFGRFLWLELSGNDTLLRLDRDGAGATYATQTLVTFRNVTLSALNSGHFTGGFKPSTLIVTDSSTVQGSDGDDTLAGGWGYDTITGGAGNDVISDVSGLGNSLSGDDGNDTITSGRGSDTISGGDGNDVIMPGGGNDNVSAGNGNDLIDSSSSPDFNSSVYDGGAGNDTIISGSGFDLLVGGDGNDVLTALNATFQGGLGDDVLTLAGGRATGGGGRDRFVITDYRQSTGSVSELFITDFTPGAGGDTLDLTAILDTLLGYKPGADLARYIWLGQIGANTHILIDEDSGGGQAGRTLAVLANVQASSLVAGNFAGGIVATTRFDQSNLTQTGTDAGETLVGGFGNDTIQGNGGNDFISDATGTNKLSGGSGNDTIRGGGITDVINGDDGNDTLTGGVGATIHGGDGADRISGAMNSEMFGGAGSDTLMGSIGSELLEGGDGSDVLQWYSDPIYALGSGDSFPDTMRGGAGNDIITNAGSGDLVFGDDGNDTLISTYGASSLDGGAGDDVIQASEGSLTGGAGADRFTPNGLPSLFGGLPINTVTITDFDKAADVIDLSKVMPNLWNIEAGTPLGRYFYLVKDGSDTLLMVNADPLAQSPYIKTPPGALIRFSNIDPTALTARNFVQDFDPTSKDFQPVTVMGGAGSDLLIGSLSNDRFVGGGGIDAVRYTGSADLVGRQIFIDSIWQSEGQFHYRVTDTRGNGNGIDDMFGVEIAILGNNAIPLRAPQPNTPYRPYDTTQFDEAAYLALYPDVAAMVKAGQYASGEAHYLAVGRSEFRASPARLDGTLVLFDESFYLAQNPDVAEVSGVGRAFRSSWEHYVQYGAKEGRDPNIFFDTDWYLATNKDVAAAGMDALTHYNTYGWKEGRDPSRWFDTSTYLDDNPNVVAMNMNPLTHYLLYGYVQGRAVTITELG</sequence>
<dbReference type="Proteomes" id="UP000234752">
    <property type="component" value="Chromosome eg_1"/>
</dbReference>
<name>A0A2K9N754_9PROT</name>
<dbReference type="OrthoDB" id="7366341at2"/>
<evidence type="ECO:0000313" key="4">
    <source>
        <dbReference type="EMBL" id="AUN28978.1"/>
    </source>
</evidence>
<dbReference type="InterPro" id="IPR001343">
    <property type="entry name" value="Hemolysn_Ca-bd"/>
</dbReference>
<dbReference type="PANTHER" id="PTHR38340:SF1">
    <property type="entry name" value="S-LAYER PROTEIN"/>
    <property type="match status" value="1"/>
</dbReference>
<evidence type="ECO:0000256" key="2">
    <source>
        <dbReference type="ARBA" id="ARBA00022525"/>
    </source>
</evidence>
<dbReference type="GO" id="GO:0005576">
    <property type="term" value="C:extracellular region"/>
    <property type="evidence" value="ECO:0007669"/>
    <property type="project" value="UniProtKB-SubCell"/>
</dbReference>
<keyword evidence="5" id="KW-1185">Reference proteome</keyword>
<feature type="compositionally biased region" description="Polar residues" evidence="3">
    <location>
        <begin position="290"/>
        <end position="300"/>
    </location>
</feature>
<dbReference type="Gene3D" id="2.150.10.10">
    <property type="entry name" value="Serralysin-like metalloprotease, C-terminal"/>
    <property type="match status" value="7"/>
</dbReference>